<dbReference type="SUPFAM" id="SSF54768">
    <property type="entry name" value="dsRNA-binding domain-like"/>
    <property type="match status" value="2"/>
</dbReference>
<keyword evidence="9" id="KW-0238">DNA-binding</keyword>
<dbReference type="SMART" id="SM00358">
    <property type="entry name" value="DSRM"/>
    <property type="match status" value="2"/>
</dbReference>
<dbReference type="InterPro" id="IPR006561">
    <property type="entry name" value="DZF_dom"/>
</dbReference>
<feature type="region of interest" description="Disordered" evidence="11">
    <location>
        <begin position="320"/>
        <end position="339"/>
    </location>
</feature>
<dbReference type="InterPro" id="IPR044472">
    <property type="entry name" value="STRBP_DSRM_1"/>
</dbReference>
<dbReference type="AlphaFoldDB" id="A0A3Q0FRT8"/>
<keyword evidence="5" id="KW-0677">Repeat</keyword>
<accession>A0A3Q0FRT8</accession>
<dbReference type="GeneID" id="102388566"/>
<dbReference type="Gene3D" id="3.30.460.10">
    <property type="entry name" value="Beta Polymerase, domain 2"/>
    <property type="match status" value="1"/>
</dbReference>
<dbReference type="Pfam" id="PF07528">
    <property type="entry name" value="DZF_N"/>
    <property type="match status" value="1"/>
</dbReference>
<feature type="compositionally biased region" description="Basic and acidic residues" evidence="11">
    <location>
        <begin position="434"/>
        <end position="444"/>
    </location>
</feature>
<keyword evidence="8 10" id="KW-0694">RNA-binding</keyword>
<dbReference type="PROSITE" id="PS51703">
    <property type="entry name" value="DZF"/>
    <property type="match status" value="1"/>
</dbReference>
<keyword evidence="14" id="KW-1185">Reference proteome</keyword>
<evidence type="ECO:0000256" key="2">
    <source>
        <dbReference type="ARBA" id="ARBA00022368"/>
    </source>
</evidence>
<organism evidence="14 15">
    <name type="scientific">Alligator sinensis</name>
    <name type="common">Chinese alligator</name>
    <dbReference type="NCBI Taxonomy" id="38654"/>
    <lineage>
        <taxon>Eukaryota</taxon>
        <taxon>Metazoa</taxon>
        <taxon>Chordata</taxon>
        <taxon>Craniata</taxon>
        <taxon>Vertebrata</taxon>
        <taxon>Euteleostomi</taxon>
        <taxon>Archelosauria</taxon>
        <taxon>Archosauria</taxon>
        <taxon>Crocodylia</taxon>
        <taxon>Alligatoridae</taxon>
        <taxon>Alligatorinae</taxon>
        <taxon>Alligator</taxon>
    </lineage>
</organism>
<dbReference type="Pfam" id="PF20965">
    <property type="entry name" value="DZF_C"/>
    <property type="match status" value="1"/>
</dbReference>
<evidence type="ECO:0000259" key="13">
    <source>
        <dbReference type="PROSITE" id="PS51703"/>
    </source>
</evidence>
<comment type="subcellular location">
    <subcellularLocation>
        <location evidence="1">Cytoplasm</location>
    </subcellularLocation>
</comment>
<dbReference type="PANTHER" id="PTHR45762">
    <property type="entry name" value="ZINC FINGER RNA-BINDING PROTEIN"/>
    <property type="match status" value="1"/>
</dbReference>
<dbReference type="InterPro" id="IPR049401">
    <property type="entry name" value="DZF_dom_N"/>
</dbReference>
<evidence type="ECO:0000256" key="10">
    <source>
        <dbReference type="PROSITE-ProRule" id="PRU00266"/>
    </source>
</evidence>
<dbReference type="GO" id="GO:0071011">
    <property type="term" value="C:precatalytic spliceosome"/>
    <property type="evidence" value="ECO:0007669"/>
    <property type="project" value="TreeGrafter"/>
</dbReference>
<feature type="domain" description="DZF" evidence="13">
    <location>
        <begin position="5"/>
        <end position="331"/>
    </location>
</feature>
<dbReference type="CDD" id="cd19897">
    <property type="entry name" value="DSRM_STRBP-like_rpt2"/>
    <property type="match status" value="1"/>
</dbReference>
<dbReference type="GO" id="GO:0003727">
    <property type="term" value="F:single-stranded RNA binding"/>
    <property type="evidence" value="ECO:0007669"/>
    <property type="project" value="TreeGrafter"/>
</dbReference>
<keyword evidence="7" id="KW-0744">Spermatogenesis</keyword>
<dbReference type="GO" id="GO:0003725">
    <property type="term" value="F:double-stranded RNA binding"/>
    <property type="evidence" value="ECO:0007669"/>
    <property type="project" value="TreeGrafter"/>
</dbReference>
<dbReference type="GO" id="GO:0007283">
    <property type="term" value="P:spermatogenesis"/>
    <property type="evidence" value="ECO:0007669"/>
    <property type="project" value="UniProtKB-KW"/>
</dbReference>
<feature type="compositionally biased region" description="Basic and acidic residues" evidence="11">
    <location>
        <begin position="325"/>
        <end position="339"/>
    </location>
</feature>
<dbReference type="InterPro" id="IPR014720">
    <property type="entry name" value="dsRBD_dom"/>
</dbReference>
<feature type="domain" description="DRBM" evidence="12">
    <location>
        <begin position="355"/>
        <end position="421"/>
    </location>
</feature>
<dbReference type="PANTHER" id="PTHR45762:SF1">
    <property type="entry name" value="SPERMATID PERINUCLEAR RNA-BINDING PROTEIN"/>
    <property type="match status" value="1"/>
</dbReference>
<dbReference type="CTD" id="55342"/>
<dbReference type="FunFam" id="3.30.160.20:FF:000006">
    <property type="entry name" value="interleukin enhancer-binding factor 3 isoform X2"/>
    <property type="match status" value="1"/>
</dbReference>
<dbReference type="Pfam" id="PF00035">
    <property type="entry name" value="dsrm"/>
    <property type="match status" value="2"/>
</dbReference>
<evidence type="ECO:0000313" key="15">
    <source>
        <dbReference type="RefSeq" id="XP_025050002.1"/>
    </source>
</evidence>
<sequence length="641" mass="70074">MRSIRSFANDDRHVMVKHSTIYPSPEELEAVQNMVSTVECALKHVSDWLDEKNKAMKSEGDVEAKEEAVESNAKDQGGRTLCGVMRIGLVAKGLLIKDDMDLELVLMCKEKPTKTLLYIVKDNLPIQIQKLTEEKYLVEERVNEAAIIIRNTKEPKLTLKVVLTSPLIRDEAEKKDGVDNVAMKDPPDLLDRQKCLEALASLRHAKWFQPLELICEKSIGTCNRPLGAGEALRRVMECLASGILLPGGPGLYDPCERDPTEAMSYMTVQKREAITHSAQHALRLSAFGQIYKVLEMDPLPSNKSFQKYSWSVADKEGAGSSALKRPFEDGVGDDKDPNKKMKRNLRKILDSKAIDLMNALMRLNQIRPGLQYKLLSQSGPVHAPVFTMSVDVDGTTYEASGPSKKTAKLHVAVKVLQAMGYPTGFDADIECMSSDEKSDNEGKNETVSSISSNNTGNPTVDTSTTLEQVRTQGPILTASGKNPVMELNEKRRGLKYELISETGGSHDKRFVMEVEVDGQKFRGAGPNKKVAKASAALAALEKLFSGPNAANNKKKKILPQTKGVVNTAVSAAVQAARGRGRGALTRGAFVGAAAATGYLAPGYGAPYGYSTAAPAYGLPKRMVLLPVMKFPTYPVPHYSFF</sequence>
<dbReference type="FunFam" id="3.30.160.20:FF:000008">
    <property type="entry name" value="interleukin enhancer-binding factor 3 isoform X2"/>
    <property type="match status" value="1"/>
</dbReference>
<dbReference type="FunFam" id="1.10.1410.40:FF:000001">
    <property type="entry name" value="interleukin enhancer-binding factor 3 isoform X1"/>
    <property type="match status" value="1"/>
</dbReference>
<reference evidence="15" key="1">
    <citation type="submission" date="2025-08" db="UniProtKB">
        <authorList>
            <consortium name="RefSeq"/>
        </authorList>
    </citation>
    <scope>IDENTIFICATION</scope>
</reference>
<dbReference type="RefSeq" id="XP_025050002.1">
    <property type="nucleotide sequence ID" value="XM_025194217.1"/>
</dbReference>
<feature type="region of interest" description="Disordered" evidence="11">
    <location>
        <begin position="433"/>
        <end position="461"/>
    </location>
</feature>
<evidence type="ECO:0000256" key="5">
    <source>
        <dbReference type="ARBA" id="ARBA00022737"/>
    </source>
</evidence>
<dbReference type="InterPro" id="IPR043519">
    <property type="entry name" value="NT_sf"/>
</dbReference>
<proteinExistence type="predicted"/>
<feature type="domain" description="DRBM" evidence="12">
    <location>
        <begin position="479"/>
        <end position="545"/>
    </location>
</feature>
<keyword evidence="3" id="KW-0217">Developmental protein</keyword>
<evidence type="ECO:0000256" key="1">
    <source>
        <dbReference type="ARBA" id="ARBA00004496"/>
    </source>
</evidence>
<protein>
    <recommendedName>
        <fullName evidence="2">Spermatid perinuclear RNA-binding protein</fullName>
    </recommendedName>
</protein>
<evidence type="ECO:0000256" key="3">
    <source>
        <dbReference type="ARBA" id="ARBA00022473"/>
    </source>
</evidence>
<evidence type="ECO:0000256" key="6">
    <source>
        <dbReference type="ARBA" id="ARBA00022782"/>
    </source>
</evidence>
<name>A0A3Q0FRT8_ALLSI</name>
<dbReference type="SMART" id="SM00572">
    <property type="entry name" value="DZF"/>
    <property type="match status" value="1"/>
</dbReference>
<evidence type="ECO:0000256" key="7">
    <source>
        <dbReference type="ARBA" id="ARBA00022871"/>
    </source>
</evidence>
<dbReference type="InterPro" id="IPR049402">
    <property type="entry name" value="DZF_dom_C"/>
</dbReference>
<keyword evidence="6" id="KW-0221">Differentiation</keyword>
<evidence type="ECO:0000313" key="14">
    <source>
        <dbReference type="Proteomes" id="UP000189705"/>
    </source>
</evidence>
<dbReference type="CDD" id="cd19909">
    <property type="entry name" value="DSRM_STRBP_rpt1"/>
    <property type="match status" value="1"/>
</dbReference>
<evidence type="ECO:0000256" key="9">
    <source>
        <dbReference type="ARBA" id="ARBA00023125"/>
    </source>
</evidence>
<evidence type="ECO:0000259" key="12">
    <source>
        <dbReference type="PROSITE" id="PS50137"/>
    </source>
</evidence>
<dbReference type="FunFam" id="3.30.460.10:FF:000003">
    <property type="entry name" value="interleukin enhancer-binding factor 3 isoform X2"/>
    <property type="match status" value="1"/>
</dbReference>
<dbReference type="GO" id="GO:0003677">
    <property type="term" value="F:DNA binding"/>
    <property type="evidence" value="ECO:0007669"/>
    <property type="project" value="UniProtKB-KW"/>
</dbReference>
<evidence type="ECO:0000256" key="8">
    <source>
        <dbReference type="ARBA" id="ARBA00022884"/>
    </source>
</evidence>
<dbReference type="PROSITE" id="PS50137">
    <property type="entry name" value="DS_RBD"/>
    <property type="match status" value="2"/>
</dbReference>
<dbReference type="Gene3D" id="3.30.160.20">
    <property type="match status" value="2"/>
</dbReference>
<feature type="compositionally biased region" description="Polar residues" evidence="11">
    <location>
        <begin position="445"/>
        <end position="461"/>
    </location>
</feature>
<dbReference type="GO" id="GO:0030154">
    <property type="term" value="P:cell differentiation"/>
    <property type="evidence" value="ECO:0007669"/>
    <property type="project" value="UniProtKB-KW"/>
</dbReference>
<dbReference type="GO" id="GO:0005737">
    <property type="term" value="C:cytoplasm"/>
    <property type="evidence" value="ECO:0007669"/>
    <property type="project" value="UniProtKB-SubCell"/>
</dbReference>
<keyword evidence="4" id="KW-0963">Cytoplasm</keyword>
<dbReference type="Proteomes" id="UP000189705">
    <property type="component" value="Unplaced"/>
</dbReference>
<evidence type="ECO:0000256" key="11">
    <source>
        <dbReference type="SAM" id="MobiDB-lite"/>
    </source>
</evidence>
<gene>
    <name evidence="15" type="primary">STRBP</name>
</gene>
<evidence type="ECO:0000256" key="4">
    <source>
        <dbReference type="ARBA" id="ARBA00022490"/>
    </source>
</evidence>